<dbReference type="SMART" id="SM01381">
    <property type="entry name" value="7TM_GPCR_Srsx"/>
    <property type="match status" value="1"/>
</dbReference>
<evidence type="ECO:0000256" key="4">
    <source>
        <dbReference type="ARBA" id="ARBA00022606"/>
    </source>
</evidence>
<evidence type="ECO:0000256" key="2">
    <source>
        <dbReference type="ARBA" id="ARBA00004141"/>
    </source>
</evidence>
<evidence type="ECO:0000313" key="20">
    <source>
        <dbReference type="RefSeq" id="XP_011201681.3"/>
    </source>
</evidence>
<feature type="transmembrane region" description="Helical" evidence="16">
    <location>
        <begin position="442"/>
        <end position="463"/>
    </location>
</feature>
<keyword evidence="15" id="KW-0844">Vision</keyword>
<evidence type="ECO:0000256" key="13">
    <source>
        <dbReference type="ARBA" id="ARBA00023180"/>
    </source>
</evidence>
<evidence type="ECO:0000256" key="6">
    <source>
        <dbReference type="ARBA" id="ARBA00022925"/>
    </source>
</evidence>
<keyword evidence="5 16" id="KW-0812">Transmembrane</keyword>
<evidence type="ECO:0000256" key="15">
    <source>
        <dbReference type="ARBA" id="ARBA00023305"/>
    </source>
</evidence>
<keyword evidence="6 16" id="KW-0681">Retinal protein</keyword>
<dbReference type="PANTHER" id="PTHR24240">
    <property type="entry name" value="OPSIN"/>
    <property type="match status" value="1"/>
</dbReference>
<organism evidence="19 20">
    <name type="scientific">Bactrocera dorsalis</name>
    <name type="common">Oriental fruit fly</name>
    <name type="synonym">Dacus dorsalis</name>
    <dbReference type="NCBI Taxonomy" id="27457"/>
    <lineage>
        <taxon>Eukaryota</taxon>
        <taxon>Metazoa</taxon>
        <taxon>Ecdysozoa</taxon>
        <taxon>Arthropoda</taxon>
        <taxon>Hexapoda</taxon>
        <taxon>Insecta</taxon>
        <taxon>Pterygota</taxon>
        <taxon>Neoptera</taxon>
        <taxon>Endopterygota</taxon>
        <taxon>Diptera</taxon>
        <taxon>Brachycera</taxon>
        <taxon>Muscomorpha</taxon>
        <taxon>Tephritoidea</taxon>
        <taxon>Tephritidae</taxon>
        <taxon>Bactrocera</taxon>
        <taxon>Bactrocera</taxon>
    </lineage>
</organism>
<feature type="transmembrane region" description="Helical" evidence="16">
    <location>
        <begin position="618"/>
        <end position="639"/>
    </location>
</feature>
<proteinExistence type="inferred from homology"/>
<evidence type="ECO:0000259" key="18">
    <source>
        <dbReference type="PROSITE" id="PS50262"/>
    </source>
</evidence>
<feature type="compositionally biased region" description="Low complexity" evidence="17">
    <location>
        <begin position="201"/>
        <end position="218"/>
    </location>
</feature>
<protein>
    <submittedName>
        <fullName evidence="20">Neuropeptide SIFamide receptor</fullName>
    </submittedName>
</protein>
<keyword evidence="8 16" id="KW-0157">Chromophore</keyword>
<dbReference type="PROSITE" id="PS50262">
    <property type="entry name" value="G_PROTEIN_RECEP_F1_2"/>
    <property type="match status" value="1"/>
</dbReference>
<dbReference type="InterPro" id="IPR001760">
    <property type="entry name" value="Opsin"/>
</dbReference>
<dbReference type="GO" id="GO:0008020">
    <property type="term" value="F:G protein-coupled photoreceptor activity"/>
    <property type="evidence" value="ECO:0007669"/>
    <property type="project" value="UniProtKB-ARBA"/>
</dbReference>
<evidence type="ECO:0000256" key="9">
    <source>
        <dbReference type="ARBA" id="ARBA00023040"/>
    </source>
</evidence>
<feature type="transmembrane region" description="Helical" evidence="16">
    <location>
        <begin position="484"/>
        <end position="504"/>
    </location>
</feature>
<keyword evidence="4 16" id="KW-0716">Sensory transduction</keyword>
<keyword evidence="19" id="KW-1185">Reference proteome</keyword>
<feature type="region of interest" description="Disordered" evidence="17">
    <location>
        <begin position="29"/>
        <end position="53"/>
    </location>
</feature>
<gene>
    <name evidence="20" type="primary">LOC105225060</name>
</gene>
<feature type="region of interest" description="Disordered" evidence="17">
    <location>
        <begin position="706"/>
        <end position="729"/>
    </location>
</feature>
<keyword evidence="13" id="KW-0325">Glycoprotein</keyword>
<dbReference type="GO" id="GO:0007601">
    <property type="term" value="P:visual perception"/>
    <property type="evidence" value="ECO:0007669"/>
    <property type="project" value="UniProtKB-KW"/>
</dbReference>
<sequence length="729" mass="81120">MGRSSNNNNSSRIAEAAAVGDCIFSSGEGSYKNNKSDNKHYNNDNNNKDTSSNCMPTQAAKYIVQINSVDKAAIVVVDNSEHKQQRERQQQRRSKVARKIDENKVLIINSAQTQQQQKQQQQHEQQHKRVQLHTSAAVNANSSCCHINFDILISKISTNIIALDVLLGAHTASICNIAEMVAAWRVRNSNRRRSGINKRASNSLNNNNNNGGSNNSNNAPSISYTAPMIESNNSYNNNNNNGTTNNNNDNFGSQTGRAIMSVATTIASTSASMALANIPNNLLPPAGNVDGFDNNSTNNNWSVDGVSWPTLNQSATDKVDLIEMDLANETLSSAYPALRRYHGDYDVSYIERINPFWLQFEPPSTRTYYIMAIIYIIISSIGCLGNSLVIFMFVRCKSLRTPANTLVINLAVSDLLMLMKCPIAIFNNFKQGPALGDIGCRIYGFVGGLSGTASIGTLTAIALDRYNVVVHPLDPLRKTAKVRSAYIITIIWIYSFAFSIVPALDIGLSVYVPEGFLTTCSFDYLDKGVGPRIFMFSFFVAAWCVPFGIICFSYFYILKVVFAANRIQSSKDKNKTEQKLALIVVGIIGLWFLAWTPYSIVAMMGVFGKQKYLTPLGSMIPALFCKTAACIDPYFYAATHPRFRMEFRRLWLGRGHLRRSSTTRSSYLTRSSTRRLRVISDVDVRNRSIENAKKQNNLQALQEVTEENDEDYDFSIPGNFSDGIEQSRF</sequence>
<keyword evidence="3 16" id="KW-0600">Photoreceptor protein</keyword>
<dbReference type="AlphaFoldDB" id="A0A6I9V224"/>
<feature type="transmembrane region" description="Helical" evidence="16">
    <location>
        <begin position="533"/>
        <end position="558"/>
    </location>
</feature>
<feature type="transmembrane region" description="Helical" evidence="16">
    <location>
        <begin position="368"/>
        <end position="394"/>
    </location>
</feature>
<feature type="domain" description="G-protein coupled receptors family 1 profile" evidence="18">
    <location>
        <begin position="385"/>
        <end position="636"/>
    </location>
</feature>
<dbReference type="InterPro" id="IPR050125">
    <property type="entry name" value="GPCR_opsins"/>
</dbReference>
<dbReference type="PROSITE" id="PS00237">
    <property type="entry name" value="G_PROTEIN_RECEP_F1_1"/>
    <property type="match status" value="1"/>
</dbReference>
<dbReference type="PRINTS" id="PR00238">
    <property type="entry name" value="OPSIN"/>
</dbReference>
<feature type="transmembrane region" description="Helical" evidence="16">
    <location>
        <begin position="406"/>
        <end position="426"/>
    </location>
</feature>
<dbReference type="PROSITE" id="PS00238">
    <property type="entry name" value="OPSIN"/>
    <property type="match status" value="1"/>
</dbReference>
<keyword evidence="12 16" id="KW-0675">Receptor</keyword>
<dbReference type="Proteomes" id="UP001652620">
    <property type="component" value="Chromosome 5"/>
</dbReference>
<dbReference type="GO" id="GO:0016020">
    <property type="term" value="C:membrane"/>
    <property type="evidence" value="ECO:0007669"/>
    <property type="project" value="UniProtKB-SubCell"/>
</dbReference>
<feature type="transmembrane region" description="Helical" evidence="16">
    <location>
        <begin position="579"/>
        <end position="598"/>
    </location>
</feature>
<name>A0A6I9V224_BACDO</name>
<dbReference type="GeneID" id="105225060"/>
<comment type="subcellular location">
    <subcellularLocation>
        <location evidence="2 16">Membrane</location>
        <topology evidence="2 16">Multi-pass membrane protein</topology>
    </subcellularLocation>
</comment>
<evidence type="ECO:0000256" key="11">
    <source>
        <dbReference type="ARBA" id="ARBA00023157"/>
    </source>
</evidence>
<dbReference type="InterPro" id="IPR000276">
    <property type="entry name" value="GPCR_Rhodpsn"/>
</dbReference>
<reference evidence="20" key="1">
    <citation type="submission" date="2025-08" db="UniProtKB">
        <authorList>
            <consortium name="RefSeq"/>
        </authorList>
    </citation>
    <scope>IDENTIFICATION</scope>
    <source>
        <tissue evidence="20">Adult</tissue>
    </source>
</reference>
<evidence type="ECO:0000256" key="5">
    <source>
        <dbReference type="ARBA" id="ARBA00022692"/>
    </source>
</evidence>
<dbReference type="PRINTS" id="PR00237">
    <property type="entry name" value="GPCRRHODOPSN"/>
</dbReference>
<dbReference type="RefSeq" id="XP_011201681.3">
    <property type="nucleotide sequence ID" value="XM_011203379.3"/>
</dbReference>
<comment type="similarity">
    <text evidence="16">Belongs to the G-protein coupled receptor 1 family. Opsin subfamily.</text>
</comment>
<evidence type="ECO:0000256" key="14">
    <source>
        <dbReference type="ARBA" id="ARBA00023224"/>
    </source>
</evidence>
<feature type="compositionally biased region" description="Low complexity" evidence="17">
    <location>
        <begin position="43"/>
        <end position="53"/>
    </location>
</feature>
<evidence type="ECO:0000256" key="12">
    <source>
        <dbReference type="ARBA" id="ARBA00023170"/>
    </source>
</evidence>
<dbReference type="Gene3D" id="1.20.1070.10">
    <property type="entry name" value="Rhodopsin 7-helix transmembrane proteins"/>
    <property type="match status" value="1"/>
</dbReference>
<dbReference type="Pfam" id="PF00001">
    <property type="entry name" value="7tm_1"/>
    <property type="match status" value="1"/>
</dbReference>
<keyword evidence="9 16" id="KW-0297">G-protein coupled receptor</keyword>
<evidence type="ECO:0000256" key="17">
    <source>
        <dbReference type="SAM" id="MobiDB-lite"/>
    </source>
</evidence>
<dbReference type="InParanoid" id="A0A6I9V224"/>
<feature type="compositionally biased region" description="Low complexity" evidence="17">
    <location>
        <begin position="231"/>
        <end position="252"/>
    </location>
</feature>
<evidence type="ECO:0000256" key="8">
    <source>
        <dbReference type="ARBA" id="ARBA00022991"/>
    </source>
</evidence>
<accession>A0A6I9V224</accession>
<dbReference type="InterPro" id="IPR027430">
    <property type="entry name" value="Retinal_BS"/>
</dbReference>
<evidence type="ECO:0000256" key="7">
    <source>
        <dbReference type="ARBA" id="ARBA00022989"/>
    </source>
</evidence>
<keyword evidence="11" id="KW-1015">Disulfide bond</keyword>
<dbReference type="KEGG" id="bdr:105225060"/>
<dbReference type="GO" id="GO:0007602">
    <property type="term" value="P:phototransduction"/>
    <property type="evidence" value="ECO:0007669"/>
    <property type="project" value="UniProtKB-KW"/>
</dbReference>
<dbReference type="OrthoDB" id="10015560at2759"/>
<dbReference type="SUPFAM" id="SSF81321">
    <property type="entry name" value="Family A G protein-coupled receptor-like"/>
    <property type="match status" value="1"/>
</dbReference>
<evidence type="ECO:0000256" key="16">
    <source>
        <dbReference type="RuleBase" id="RU004951"/>
    </source>
</evidence>
<keyword evidence="10 16" id="KW-0472">Membrane</keyword>
<comment type="function">
    <text evidence="1">Visual pigments are the light-absorbing molecules that mediate vision. They consist of an apoprotein, opsin, covalently linked to cis-retinal.</text>
</comment>
<evidence type="ECO:0000256" key="3">
    <source>
        <dbReference type="ARBA" id="ARBA00022543"/>
    </source>
</evidence>
<feature type="region of interest" description="Disordered" evidence="17">
    <location>
        <begin position="193"/>
        <end position="252"/>
    </location>
</feature>
<dbReference type="InterPro" id="IPR017452">
    <property type="entry name" value="GPCR_Rhodpsn_7TM"/>
</dbReference>
<evidence type="ECO:0000313" key="19">
    <source>
        <dbReference type="Proteomes" id="UP001652620"/>
    </source>
</evidence>
<evidence type="ECO:0000256" key="10">
    <source>
        <dbReference type="ARBA" id="ARBA00023136"/>
    </source>
</evidence>
<keyword evidence="7 16" id="KW-1133">Transmembrane helix</keyword>
<keyword evidence="14 16" id="KW-0807">Transducer</keyword>
<evidence type="ECO:0000256" key="1">
    <source>
        <dbReference type="ARBA" id="ARBA00002881"/>
    </source>
</evidence>